<evidence type="ECO:0000256" key="1">
    <source>
        <dbReference type="ARBA" id="ARBA00022670"/>
    </source>
</evidence>
<feature type="chain" id="PRO_5016827343" evidence="4">
    <location>
        <begin position="26"/>
        <end position="719"/>
    </location>
</feature>
<dbReference type="EMBL" id="QVPD01000003">
    <property type="protein sequence ID" value="RFP61591.1"/>
    <property type="molecule type" value="Genomic_DNA"/>
</dbReference>
<accession>A0A372DPV1</accession>
<dbReference type="InterPro" id="IPR051167">
    <property type="entry name" value="Prolyl_oligopep/macrocyclase"/>
</dbReference>
<dbReference type="SUPFAM" id="SSF50993">
    <property type="entry name" value="Peptidase/esterase 'gauge' domain"/>
    <property type="match status" value="1"/>
</dbReference>
<dbReference type="Gene3D" id="2.130.10.120">
    <property type="entry name" value="Prolyl oligopeptidase, N-terminal domain"/>
    <property type="match status" value="1"/>
</dbReference>
<dbReference type="SUPFAM" id="SSF53474">
    <property type="entry name" value="alpha/beta-Hydrolases"/>
    <property type="match status" value="1"/>
</dbReference>
<keyword evidence="2" id="KW-0378">Hydrolase</keyword>
<evidence type="ECO:0000259" key="5">
    <source>
        <dbReference type="Pfam" id="PF00326"/>
    </source>
</evidence>
<dbReference type="RefSeq" id="WP_117202015.1">
    <property type="nucleotide sequence ID" value="NZ_JBHTBK010000004.1"/>
</dbReference>
<dbReference type="PANTHER" id="PTHR42881">
    <property type="entry name" value="PROLYL ENDOPEPTIDASE"/>
    <property type="match status" value="1"/>
</dbReference>
<proteinExistence type="predicted"/>
<dbReference type="Pfam" id="PF02897">
    <property type="entry name" value="Peptidase_S9_N"/>
    <property type="match status" value="1"/>
</dbReference>
<dbReference type="InterPro" id="IPR001375">
    <property type="entry name" value="Peptidase_S9_cat"/>
</dbReference>
<reference evidence="7 8" key="1">
    <citation type="submission" date="2018-08" db="EMBL/GenBank/DDBJ databases">
        <title>Lysobacter weifangensis sp. nov., a new member of the family 'Xanthomonadaceae', isolated from soil in a farmland.</title>
        <authorList>
            <person name="Zhao H."/>
        </authorList>
    </citation>
    <scope>NUCLEOTIDE SEQUENCE [LARGE SCALE GENOMIC DNA]</scope>
    <source>
        <strain evidence="7 8">WF-2</strain>
    </source>
</reference>
<comment type="caution">
    <text evidence="7">The sequence shown here is derived from an EMBL/GenBank/DDBJ whole genome shotgun (WGS) entry which is preliminary data.</text>
</comment>
<dbReference type="GO" id="GO:0006508">
    <property type="term" value="P:proteolysis"/>
    <property type="evidence" value="ECO:0007669"/>
    <property type="project" value="UniProtKB-KW"/>
</dbReference>
<dbReference type="GO" id="GO:0004252">
    <property type="term" value="F:serine-type endopeptidase activity"/>
    <property type="evidence" value="ECO:0007669"/>
    <property type="project" value="InterPro"/>
</dbReference>
<dbReference type="PRINTS" id="PR00862">
    <property type="entry name" value="PROLIGOPTASE"/>
</dbReference>
<keyword evidence="3" id="KW-0720">Serine protease</keyword>
<keyword evidence="8" id="KW-1185">Reference proteome</keyword>
<feature type="signal peptide" evidence="4">
    <location>
        <begin position="1"/>
        <end position="25"/>
    </location>
</feature>
<dbReference type="Proteomes" id="UP000262917">
    <property type="component" value="Unassembled WGS sequence"/>
</dbReference>
<evidence type="ECO:0000256" key="2">
    <source>
        <dbReference type="ARBA" id="ARBA00022801"/>
    </source>
</evidence>
<dbReference type="GO" id="GO:0005829">
    <property type="term" value="C:cytosol"/>
    <property type="evidence" value="ECO:0007669"/>
    <property type="project" value="TreeGrafter"/>
</dbReference>
<gene>
    <name evidence="7" type="ORF">D0Y53_04585</name>
</gene>
<feature type="domain" description="Peptidase S9A N-terminal" evidence="6">
    <location>
        <begin position="35"/>
        <end position="429"/>
    </location>
</feature>
<dbReference type="InterPro" id="IPR002470">
    <property type="entry name" value="Peptidase_S9A"/>
</dbReference>
<name>A0A372DPV1_9GAMM</name>
<evidence type="ECO:0000256" key="4">
    <source>
        <dbReference type="SAM" id="SignalP"/>
    </source>
</evidence>
<evidence type="ECO:0000256" key="3">
    <source>
        <dbReference type="ARBA" id="ARBA00022825"/>
    </source>
</evidence>
<keyword evidence="1" id="KW-0645">Protease</keyword>
<evidence type="ECO:0000313" key="8">
    <source>
        <dbReference type="Proteomes" id="UP000262917"/>
    </source>
</evidence>
<organism evidence="7 8">
    <name type="scientific">Cognatiluteimonas weifangensis</name>
    <dbReference type="NCBI Taxonomy" id="2303539"/>
    <lineage>
        <taxon>Bacteria</taxon>
        <taxon>Pseudomonadati</taxon>
        <taxon>Pseudomonadota</taxon>
        <taxon>Gammaproteobacteria</taxon>
        <taxon>Lysobacterales</taxon>
        <taxon>Lysobacteraceae</taxon>
        <taxon>Cognatiluteimonas</taxon>
    </lineage>
</organism>
<dbReference type="PANTHER" id="PTHR42881:SF13">
    <property type="entry name" value="PROLYL ENDOPEPTIDASE"/>
    <property type="match status" value="1"/>
</dbReference>
<dbReference type="InterPro" id="IPR023302">
    <property type="entry name" value="Pept_S9A_N"/>
</dbReference>
<dbReference type="AlphaFoldDB" id="A0A372DPV1"/>
<protein>
    <submittedName>
        <fullName evidence="7">S9 family peptidase</fullName>
    </submittedName>
</protein>
<keyword evidence="4" id="KW-0732">Signal</keyword>
<dbReference type="OrthoDB" id="9801421at2"/>
<dbReference type="Gene3D" id="3.40.50.1820">
    <property type="entry name" value="alpha/beta hydrolase"/>
    <property type="match status" value="1"/>
</dbReference>
<dbReference type="GO" id="GO:0070012">
    <property type="term" value="F:oligopeptidase activity"/>
    <property type="evidence" value="ECO:0007669"/>
    <property type="project" value="TreeGrafter"/>
</dbReference>
<dbReference type="InterPro" id="IPR029058">
    <property type="entry name" value="AB_hydrolase_fold"/>
</dbReference>
<sequence length="719" mass="78976">MTPLPTACRALLAAGIFALAAPALATDPKEPAVADPQAQTADPYLWLEDVTGDQALGWARQQNARTDAELASGPEFAQLQADLLAILDSDAKIPEVQKLGEYYYNFWKDAQHERGLWRRTTLAEYRKPEPAWETVIDLDALNQAEGENWVWHGADCLKPDYRRCLVALSRGGADADVTREFDLTTKQWVADGFFRPEAKGALRWIDADTVFAVTDFGPQSSNKAGYARFAKEWKRGTPLTAATTVFEGPADNAGYGVYAERDHTPGFVRDFVLHYLDSRDTALYQRLPGGALVKVAAPDSSEKGVQREWLTVKLREPWTVGGRTYPAGALLATHYDAFMAGGREFAMLFEPTATTSLESYAWTRSHLVLNVLDDVKNRLRVLTPGAAGWTASEFVGAPAIGTLDVRAVDADDSDAVWLTATDYLTPTTLSLAQIGQTPEQLKSMPAFFDASNLVLEQHFASSADGTRVPYFIVHRQGVPHDGKQPTLLYGYGGFEVSLTPAYSGIVGKGWLEHTDERGGGVYVVANIRGGGEYGPRWHQAALKANRHKAYEDFAAVARDLIAHGITSPEHLGIMGGSNGGLLTGNMLTRYPELFGAVVIQVPLLDMQRYSHLLAGASWMAEYGDPDTADWTYIRSFSPYHRFDPAQAYPPTFIWTTTRDDRVHPGHARKMAAKMLAAGKDVRYFENTEGGHGAGATNAQSAHVWALTYRFLWRQLGAGH</sequence>
<dbReference type="Pfam" id="PF00326">
    <property type="entry name" value="Peptidase_S9"/>
    <property type="match status" value="1"/>
</dbReference>
<feature type="domain" description="Peptidase S9 prolyl oligopeptidase catalytic" evidence="5">
    <location>
        <begin position="519"/>
        <end position="716"/>
    </location>
</feature>
<evidence type="ECO:0000259" key="6">
    <source>
        <dbReference type="Pfam" id="PF02897"/>
    </source>
</evidence>
<evidence type="ECO:0000313" key="7">
    <source>
        <dbReference type="EMBL" id="RFP61591.1"/>
    </source>
</evidence>